<accession>A0A316GB28</accession>
<dbReference type="Proteomes" id="UP000245708">
    <property type="component" value="Unassembled WGS sequence"/>
</dbReference>
<dbReference type="PANTHER" id="PTHR12993">
    <property type="entry name" value="N-ACETYLGLUCOSAMINYL-PHOSPHATIDYLINOSITOL DE-N-ACETYLASE-RELATED"/>
    <property type="match status" value="1"/>
</dbReference>
<dbReference type="Gene3D" id="3.40.50.10320">
    <property type="entry name" value="LmbE-like"/>
    <property type="match status" value="1"/>
</dbReference>
<reference evidence="2 3" key="1">
    <citation type="submission" date="2018-05" db="EMBL/GenBank/DDBJ databases">
        <title>Genomic Encyclopedia of Type Strains, Phase IV (KMG-IV): sequencing the most valuable type-strain genomes for metagenomic binning, comparative biology and taxonomic classification.</title>
        <authorList>
            <person name="Goeker M."/>
        </authorList>
    </citation>
    <scope>NUCLEOTIDE SEQUENCE [LARGE SCALE GENOMIC DNA]</scope>
    <source>
        <strain evidence="2 3">DSM 16097</strain>
    </source>
</reference>
<dbReference type="RefSeq" id="WP_109670306.1">
    <property type="nucleotide sequence ID" value="NZ_QGGW01000010.1"/>
</dbReference>
<evidence type="ECO:0000313" key="2">
    <source>
        <dbReference type="EMBL" id="PWK58179.1"/>
    </source>
</evidence>
<sequence length="237" mass="25027">MRVLAIGAHPDDLEIYAFGTLSAWAGMGARLTLAIATDGAKGGALPAEELKRLRAQETTAALAPLGAPLLMGFPDGALRADAALEDALRDLIGQAAPDLLVTHAPNDYHADHRALSAAALQASGFSVPVLFMDTMNGTGFVPTHWVDVTAHWPAKTAAILAHTSQDPDRFAAMATRQAAFRAGECNAPPEARAEAFRFEPRFPFADIRALLPPAPSLRPVGARDRAAPDRAGRPDRS</sequence>
<evidence type="ECO:0000313" key="3">
    <source>
        <dbReference type="Proteomes" id="UP000245708"/>
    </source>
</evidence>
<dbReference type="GO" id="GO:0016811">
    <property type="term" value="F:hydrolase activity, acting on carbon-nitrogen (but not peptide) bonds, in linear amides"/>
    <property type="evidence" value="ECO:0007669"/>
    <property type="project" value="TreeGrafter"/>
</dbReference>
<dbReference type="AlphaFoldDB" id="A0A316GB28"/>
<feature type="compositionally biased region" description="Basic and acidic residues" evidence="1">
    <location>
        <begin position="221"/>
        <end position="237"/>
    </location>
</feature>
<dbReference type="InterPro" id="IPR003737">
    <property type="entry name" value="GlcNAc_PI_deacetylase-related"/>
</dbReference>
<proteinExistence type="predicted"/>
<dbReference type="EMBL" id="QGGW01000010">
    <property type="protein sequence ID" value="PWK58179.1"/>
    <property type="molecule type" value="Genomic_DNA"/>
</dbReference>
<dbReference type="Pfam" id="PF02585">
    <property type="entry name" value="PIG-L"/>
    <property type="match status" value="1"/>
</dbReference>
<feature type="region of interest" description="Disordered" evidence="1">
    <location>
        <begin position="213"/>
        <end position="237"/>
    </location>
</feature>
<keyword evidence="3" id="KW-1185">Reference proteome</keyword>
<organism evidence="2 3">
    <name type="scientific">Roseicyclus mahoneyensis</name>
    <dbReference type="NCBI Taxonomy" id="164332"/>
    <lineage>
        <taxon>Bacteria</taxon>
        <taxon>Pseudomonadati</taxon>
        <taxon>Pseudomonadota</taxon>
        <taxon>Alphaproteobacteria</taxon>
        <taxon>Rhodobacterales</taxon>
        <taxon>Roseobacteraceae</taxon>
        <taxon>Roseicyclus</taxon>
    </lineage>
</organism>
<dbReference type="OrthoDB" id="9790023at2"/>
<dbReference type="InterPro" id="IPR024078">
    <property type="entry name" value="LmbE-like_dom_sf"/>
</dbReference>
<name>A0A316GB28_9RHOB</name>
<comment type="caution">
    <text evidence="2">The sequence shown here is derived from an EMBL/GenBank/DDBJ whole genome shotgun (WGS) entry which is preliminary data.</text>
</comment>
<protein>
    <submittedName>
        <fullName evidence="2">LmbE family N-acetylglucosaminyl deacetylase</fullName>
    </submittedName>
</protein>
<evidence type="ECO:0000256" key="1">
    <source>
        <dbReference type="SAM" id="MobiDB-lite"/>
    </source>
</evidence>
<dbReference type="PANTHER" id="PTHR12993:SF11">
    <property type="entry name" value="N-ACETYLGLUCOSAMINYL-PHOSPHATIDYLINOSITOL DE-N-ACETYLASE"/>
    <property type="match status" value="1"/>
</dbReference>
<gene>
    <name evidence="2" type="ORF">C7455_110120</name>
</gene>
<dbReference type="SUPFAM" id="SSF102588">
    <property type="entry name" value="LmbE-like"/>
    <property type="match status" value="1"/>
</dbReference>